<evidence type="ECO:0000313" key="2">
    <source>
        <dbReference type="EMBL" id="EXX78774.1"/>
    </source>
</evidence>
<reference evidence="2 3" key="1">
    <citation type="submission" date="2014-02" db="EMBL/GenBank/DDBJ databases">
        <title>Single nucleus genome sequencing reveals high similarity among nuclei of an endomycorrhizal fungus.</title>
        <authorList>
            <person name="Lin K."/>
            <person name="Geurts R."/>
            <person name="Zhang Z."/>
            <person name="Limpens E."/>
            <person name="Saunders D.G."/>
            <person name="Mu D."/>
            <person name="Pang E."/>
            <person name="Cao H."/>
            <person name="Cha H."/>
            <person name="Lin T."/>
            <person name="Zhou Q."/>
            <person name="Shang Y."/>
            <person name="Li Y."/>
            <person name="Ivanov S."/>
            <person name="Sharma T."/>
            <person name="Velzen R.V."/>
            <person name="Ruijter N.D."/>
            <person name="Aanen D.K."/>
            <person name="Win J."/>
            <person name="Kamoun S."/>
            <person name="Bisseling T."/>
            <person name="Huang S."/>
        </authorList>
    </citation>
    <scope>NUCLEOTIDE SEQUENCE [LARGE SCALE GENOMIC DNA]</scope>
    <source>
        <strain evidence="3">DAOM197198w</strain>
    </source>
</reference>
<feature type="compositionally biased region" description="Basic residues" evidence="1">
    <location>
        <begin position="1"/>
        <end position="10"/>
    </location>
</feature>
<dbReference type="AlphaFoldDB" id="A0A015LGI8"/>
<evidence type="ECO:0000256" key="1">
    <source>
        <dbReference type="SAM" id="MobiDB-lite"/>
    </source>
</evidence>
<evidence type="ECO:0000313" key="3">
    <source>
        <dbReference type="Proteomes" id="UP000022910"/>
    </source>
</evidence>
<organism evidence="2 3">
    <name type="scientific">Rhizophagus irregularis (strain DAOM 197198w)</name>
    <name type="common">Glomus intraradices</name>
    <dbReference type="NCBI Taxonomy" id="1432141"/>
    <lineage>
        <taxon>Eukaryota</taxon>
        <taxon>Fungi</taxon>
        <taxon>Fungi incertae sedis</taxon>
        <taxon>Mucoromycota</taxon>
        <taxon>Glomeromycotina</taxon>
        <taxon>Glomeromycetes</taxon>
        <taxon>Glomerales</taxon>
        <taxon>Glomeraceae</taxon>
        <taxon>Rhizophagus</taxon>
    </lineage>
</organism>
<dbReference type="Proteomes" id="UP000022910">
    <property type="component" value="Unassembled WGS sequence"/>
</dbReference>
<protein>
    <submittedName>
        <fullName evidence="2">Uncharacterized protein</fullName>
    </submittedName>
</protein>
<accession>A0A015LGI8</accession>
<proteinExistence type="predicted"/>
<gene>
    <name evidence="2" type="ORF">RirG_012110</name>
</gene>
<feature type="region of interest" description="Disordered" evidence="1">
    <location>
        <begin position="1"/>
        <end position="61"/>
    </location>
</feature>
<dbReference type="EMBL" id="JEMT01008401">
    <property type="protein sequence ID" value="EXX78774.1"/>
    <property type="molecule type" value="Genomic_DNA"/>
</dbReference>
<feature type="compositionally biased region" description="Basic and acidic residues" evidence="1">
    <location>
        <begin position="51"/>
        <end position="61"/>
    </location>
</feature>
<dbReference type="HOGENOM" id="CLU_2923877_0_0_1"/>
<keyword evidence="3" id="KW-1185">Reference proteome</keyword>
<feature type="compositionally biased region" description="Low complexity" evidence="1">
    <location>
        <begin position="12"/>
        <end position="23"/>
    </location>
</feature>
<sequence>MAPSLRRKGGKAAEAAAAASSMATPPMLLIERAEPATAEPHAQRPIGGGRSDQDQRSSELA</sequence>
<name>A0A015LGI8_RHIIW</name>
<comment type="caution">
    <text evidence="2">The sequence shown here is derived from an EMBL/GenBank/DDBJ whole genome shotgun (WGS) entry which is preliminary data.</text>
</comment>